<evidence type="ECO:0008006" key="9">
    <source>
        <dbReference type="Google" id="ProtNLM"/>
    </source>
</evidence>
<keyword evidence="5 6" id="KW-0472">Membrane</keyword>
<dbReference type="GO" id="GO:0005886">
    <property type="term" value="C:plasma membrane"/>
    <property type="evidence" value="ECO:0007669"/>
    <property type="project" value="UniProtKB-SubCell"/>
</dbReference>
<sequence length="204" mass="21895">MNYILFTKTAIIGFLLSVPVGPVNLLCIRRSILKSRAAGFISGLGAATCDAFFAYVTAFGISYINSFFVREEVWLRLGGGILLLFIGIRSYLAKPKEKVPAPGGKSLLSAYATTFLLNLSNPLIIIAFAAAFAGFGVIGPDGADFPAAVLVAGILAGSSLWWFVLSSIASLFQKKFNSQSIRWLSRLSGIFIALFGFLILIKLV</sequence>
<evidence type="ECO:0000256" key="3">
    <source>
        <dbReference type="ARBA" id="ARBA00022692"/>
    </source>
</evidence>
<feature type="transmembrane region" description="Helical" evidence="6">
    <location>
        <begin position="73"/>
        <end position="92"/>
    </location>
</feature>
<feature type="transmembrane region" description="Helical" evidence="6">
    <location>
        <begin position="113"/>
        <end position="139"/>
    </location>
</feature>
<dbReference type="OrthoDB" id="5638726at2"/>
<evidence type="ECO:0000256" key="4">
    <source>
        <dbReference type="ARBA" id="ARBA00022989"/>
    </source>
</evidence>
<keyword evidence="2" id="KW-1003">Cell membrane</keyword>
<feature type="transmembrane region" description="Helical" evidence="6">
    <location>
        <begin position="40"/>
        <end position="61"/>
    </location>
</feature>
<dbReference type="PANTHER" id="PTHR30086:SF20">
    <property type="entry name" value="ARGININE EXPORTER PROTEIN ARGO-RELATED"/>
    <property type="match status" value="1"/>
</dbReference>
<name>A0A4Y7RL05_9FIRM</name>
<gene>
    <name evidence="7" type="ORF">Pmgp_02973</name>
</gene>
<dbReference type="Pfam" id="PF01810">
    <property type="entry name" value="LysE"/>
    <property type="match status" value="1"/>
</dbReference>
<evidence type="ECO:0000313" key="8">
    <source>
        <dbReference type="Proteomes" id="UP000297597"/>
    </source>
</evidence>
<comment type="caution">
    <text evidence="7">The sequence shown here is derived from an EMBL/GenBank/DDBJ whole genome shotgun (WGS) entry which is preliminary data.</text>
</comment>
<evidence type="ECO:0000256" key="2">
    <source>
        <dbReference type="ARBA" id="ARBA00022475"/>
    </source>
</evidence>
<dbReference type="Proteomes" id="UP000297597">
    <property type="component" value="Unassembled WGS sequence"/>
</dbReference>
<evidence type="ECO:0000256" key="5">
    <source>
        <dbReference type="ARBA" id="ARBA00023136"/>
    </source>
</evidence>
<evidence type="ECO:0000313" key="7">
    <source>
        <dbReference type="EMBL" id="TEB09664.1"/>
    </source>
</evidence>
<keyword evidence="3 6" id="KW-0812">Transmembrane</keyword>
<keyword evidence="4 6" id="KW-1133">Transmembrane helix</keyword>
<comment type="subcellular location">
    <subcellularLocation>
        <location evidence="1">Cell membrane</location>
        <topology evidence="1">Multi-pass membrane protein</topology>
    </subcellularLocation>
</comment>
<proteinExistence type="predicted"/>
<dbReference type="PANTHER" id="PTHR30086">
    <property type="entry name" value="ARGININE EXPORTER PROTEIN ARGO"/>
    <property type="match status" value="1"/>
</dbReference>
<keyword evidence="8" id="KW-1185">Reference proteome</keyword>
<feature type="transmembrane region" description="Helical" evidence="6">
    <location>
        <begin position="6"/>
        <end position="28"/>
    </location>
</feature>
<reference evidence="7 8" key="1">
    <citation type="journal article" date="2018" name="Environ. Microbiol.">
        <title>Novel energy conservation strategies and behaviour of Pelotomaculum schinkii driving syntrophic propionate catabolism.</title>
        <authorList>
            <person name="Hidalgo-Ahumada C.A.P."/>
            <person name="Nobu M.K."/>
            <person name="Narihiro T."/>
            <person name="Tamaki H."/>
            <person name="Liu W.T."/>
            <person name="Kamagata Y."/>
            <person name="Stams A.J.M."/>
            <person name="Imachi H."/>
            <person name="Sousa D.Z."/>
        </authorList>
    </citation>
    <scope>NUCLEOTIDE SEQUENCE [LARGE SCALE GENOMIC DNA]</scope>
    <source>
        <strain evidence="7 8">MGP</strain>
    </source>
</reference>
<evidence type="ECO:0000256" key="1">
    <source>
        <dbReference type="ARBA" id="ARBA00004651"/>
    </source>
</evidence>
<feature type="transmembrane region" description="Helical" evidence="6">
    <location>
        <begin position="145"/>
        <end position="171"/>
    </location>
</feature>
<dbReference type="RefSeq" id="WP_134214756.1">
    <property type="nucleotide sequence ID" value="NZ_QFFZ01000041.1"/>
</dbReference>
<dbReference type="InterPro" id="IPR001123">
    <property type="entry name" value="LeuE-type"/>
</dbReference>
<dbReference type="GO" id="GO:0015171">
    <property type="term" value="F:amino acid transmembrane transporter activity"/>
    <property type="evidence" value="ECO:0007669"/>
    <property type="project" value="TreeGrafter"/>
</dbReference>
<dbReference type="EMBL" id="QFFZ01000041">
    <property type="protein sequence ID" value="TEB09664.1"/>
    <property type="molecule type" value="Genomic_DNA"/>
</dbReference>
<dbReference type="AlphaFoldDB" id="A0A4Y7RL05"/>
<evidence type="ECO:0000256" key="6">
    <source>
        <dbReference type="SAM" id="Phobius"/>
    </source>
</evidence>
<accession>A0A4Y7RL05</accession>
<organism evidence="7 8">
    <name type="scientific">Pelotomaculum propionicicum</name>
    <dbReference type="NCBI Taxonomy" id="258475"/>
    <lineage>
        <taxon>Bacteria</taxon>
        <taxon>Bacillati</taxon>
        <taxon>Bacillota</taxon>
        <taxon>Clostridia</taxon>
        <taxon>Eubacteriales</taxon>
        <taxon>Desulfotomaculaceae</taxon>
        <taxon>Pelotomaculum</taxon>
    </lineage>
</organism>
<protein>
    <recommendedName>
        <fullName evidence="9">Lysine transporter LysE</fullName>
    </recommendedName>
</protein>
<feature type="transmembrane region" description="Helical" evidence="6">
    <location>
        <begin position="183"/>
        <end position="201"/>
    </location>
</feature>